<evidence type="ECO:0008006" key="4">
    <source>
        <dbReference type="Google" id="ProtNLM"/>
    </source>
</evidence>
<keyword evidence="1" id="KW-0472">Membrane</keyword>
<reference evidence="2" key="2">
    <citation type="submission" date="2020-09" db="EMBL/GenBank/DDBJ databases">
        <authorList>
            <person name="Sun Q."/>
            <person name="Zhou Y."/>
        </authorList>
    </citation>
    <scope>NUCLEOTIDE SEQUENCE</scope>
    <source>
        <strain evidence="2">CGMCC 4.7398</strain>
    </source>
</reference>
<feature type="transmembrane region" description="Helical" evidence="1">
    <location>
        <begin position="175"/>
        <end position="196"/>
    </location>
</feature>
<organism evidence="2 3">
    <name type="scientific">Promicromonospora soli</name>
    <dbReference type="NCBI Taxonomy" id="2035533"/>
    <lineage>
        <taxon>Bacteria</taxon>
        <taxon>Bacillati</taxon>
        <taxon>Actinomycetota</taxon>
        <taxon>Actinomycetes</taxon>
        <taxon>Micrococcales</taxon>
        <taxon>Promicromonosporaceae</taxon>
        <taxon>Promicromonospora</taxon>
    </lineage>
</organism>
<protein>
    <recommendedName>
        <fullName evidence="4">Membrane protein YesL</fullName>
    </recommendedName>
</protein>
<name>A0A919G5F1_9MICO</name>
<keyword evidence="3" id="KW-1185">Reference proteome</keyword>
<accession>A0A919G5F1</accession>
<evidence type="ECO:0000256" key="1">
    <source>
        <dbReference type="SAM" id="Phobius"/>
    </source>
</evidence>
<feature type="transmembrane region" description="Helical" evidence="1">
    <location>
        <begin position="20"/>
        <end position="44"/>
    </location>
</feature>
<reference evidence="2" key="1">
    <citation type="journal article" date="2014" name="Int. J. Syst. Evol. Microbiol.">
        <title>Complete genome sequence of Corynebacterium casei LMG S-19264T (=DSM 44701T), isolated from a smear-ripened cheese.</title>
        <authorList>
            <consortium name="US DOE Joint Genome Institute (JGI-PGF)"/>
            <person name="Walter F."/>
            <person name="Albersmeier A."/>
            <person name="Kalinowski J."/>
            <person name="Ruckert C."/>
        </authorList>
    </citation>
    <scope>NUCLEOTIDE SEQUENCE</scope>
    <source>
        <strain evidence="2">CGMCC 4.7398</strain>
    </source>
</reference>
<dbReference type="InterPro" id="IPR006938">
    <property type="entry name" value="DUF624"/>
</dbReference>
<comment type="caution">
    <text evidence="2">The sequence shown here is derived from an EMBL/GenBank/DDBJ whole genome shotgun (WGS) entry which is preliminary data.</text>
</comment>
<keyword evidence="1" id="KW-1133">Transmembrane helix</keyword>
<gene>
    <name evidence="2" type="ORF">GCM10017772_41630</name>
</gene>
<dbReference type="AlphaFoldDB" id="A0A919G5F1"/>
<proteinExistence type="predicted"/>
<evidence type="ECO:0000313" key="2">
    <source>
        <dbReference type="EMBL" id="GHH78392.1"/>
    </source>
</evidence>
<keyword evidence="1" id="KW-0812">Transmembrane</keyword>
<feature type="transmembrane region" description="Helical" evidence="1">
    <location>
        <begin position="75"/>
        <end position="96"/>
    </location>
</feature>
<evidence type="ECO:0000313" key="3">
    <source>
        <dbReference type="Proteomes" id="UP000627369"/>
    </source>
</evidence>
<dbReference type="Proteomes" id="UP000627369">
    <property type="component" value="Unassembled WGS sequence"/>
</dbReference>
<dbReference type="EMBL" id="BNAS01000007">
    <property type="protein sequence ID" value="GHH78392.1"/>
    <property type="molecule type" value="Genomic_DNA"/>
</dbReference>
<feature type="transmembrane region" description="Helical" evidence="1">
    <location>
        <begin position="108"/>
        <end position="131"/>
    </location>
</feature>
<dbReference type="RefSeq" id="WP_189671204.1">
    <property type="nucleotide sequence ID" value="NZ_BNAS01000007.1"/>
</dbReference>
<sequence>MKIDPDSRSAQGLTTFLHFVLLNVLYIVACLPVVTAGAATAALYEVALRYADEERGYLITGFLIALRRNLWRGTAVGLLLGLPAAMAGFAAAFWLATGSAVGTAVGTVAVLLTAYLAAALLCGLALVARYADPLGRIVRNALLLPLGEPLRTFALLLRPVATVSLLYVYPPAVVLVVTIGFSVGAYVDALVLHSVFRRRSGDPTALDPVSPFSGE</sequence>
<dbReference type="Pfam" id="PF04854">
    <property type="entry name" value="DUF624"/>
    <property type="match status" value="1"/>
</dbReference>